<dbReference type="RefSeq" id="WP_088853515.1">
    <property type="nucleotide sequence ID" value="NZ_CP015102.1"/>
</dbReference>
<name>A0A218P635_9EURY</name>
<dbReference type="Pfam" id="PF12389">
    <property type="entry name" value="Peptidase_M73"/>
    <property type="match status" value="1"/>
</dbReference>
<dbReference type="OrthoDB" id="85776at2157"/>
<dbReference type="GeneID" id="33315078"/>
<proteinExistence type="predicted"/>
<reference evidence="1 2" key="1">
    <citation type="submission" date="2016-04" db="EMBL/GenBank/DDBJ databases">
        <title>Complete genome sequence of Thermococcus pacificus type strain P4.</title>
        <authorList>
            <person name="Oger P.M."/>
        </authorList>
    </citation>
    <scope>NUCLEOTIDE SEQUENCE [LARGE SCALE GENOMIC DNA]</scope>
    <source>
        <strain evidence="1 2">P-4</strain>
    </source>
</reference>
<sequence length="198" mass="21756">MKRAMVVGVLGLLVFLAGVKFGVSYFSDVAKSEGNQISTGEFDIGISRDGERFYDDYKLFSFDDLQPGEERTVDFYIKNRGDYPISFVGMVFNITDLEDGSPSKAEALVDKTPDTGELSKYLIIKDFRVSQDGDEKVLSDYIGKSLKDLNMSELQIFSGSLPENGILKVTLTVQLSPAAGNDCLTDTSKICIRITAGQ</sequence>
<keyword evidence="1" id="KW-0808">Transferase</keyword>
<evidence type="ECO:0000313" key="1">
    <source>
        <dbReference type="EMBL" id="ASJ06252.1"/>
    </source>
</evidence>
<protein>
    <submittedName>
        <fullName evidence="1">Methyltransferase</fullName>
    </submittedName>
</protein>
<dbReference type="InterPro" id="IPR022121">
    <property type="entry name" value="Peptidase_M73_camelysin"/>
</dbReference>
<evidence type="ECO:0000313" key="2">
    <source>
        <dbReference type="Proteomes" id="UP000197418"/>
    </source>
</evidence>
<keyword evidence="2" id="KW-1185">Reference proteome</keyword>
<dbReference type="GO" id="GO:0032259">
    <property type="term" value="P:methylation"/>
    <property type="evidence" value="ECO:0007669"/>
    <property type="project" value="UniProtKB-KW"/>
</dbReference>
<dbReference type="AlphaFoldDB" id="A0A218P635"/>
<gene>
    <name evidence="1" type="ORF">A3L08_02365</name>
</gene>
<accession>A0A218P635</accession>
<dbReference type="GO" id="GO:0008168">
    <property type="term" value="F:methyltransferase activity"/>
    <property type="evidence" value="ECO:0007669"/>
    <property type="project" value="UniProtKB-KW"/>
</dbReference>
<dbReference type="Proteomes" id="UP000197418">
    <property type="component" value="Chromosome"/>
</dbReference>
<organism evidence="1 2">
    <name type="scientific">Thermococcus pacificus</name>
    <dbReference type="NCBI Taxonomy" id="71998"/>
    <lineage>
        <taxon>Archaea</taxon>
        <taxon>Methanobacteriati</taxon>
        <taxon>Methanobacteriota</taxon>
        <taxon>Thermococci</taxon>
        <taxon>Thermococcales</taxon>
        <taxon>Thermococcaceae</taxon>
        <taxon>Thermococcus</taxon>
    </lineage>
</organism>
<dbReference type="KEGG" id="tpaf:A3L08_02365"/>
<keyword evidence="1" id="KW-0489">Methyltransferase</keyword>
<dbReference type="EMBL" id="CP015102">
    <property type="protein sequence ID" value="ASJ06252.1"/>
    <property type="molecule type" value="Genomic_DNA"/>
</dbReference>